<accession>A0A915JU56</accession>
<dbReference type="AlphaFoldDB" id="A0A915JU56"/>
<evidence type="ECO:0000313" key="1">
    <source>
        <dbReference type="Proteomes" id="UP000887565"/>
    </source>
</evidence>
<organism evidence="1 2">
    <name type="scientific">Romanomermis culicivorax</name>
    <name type="common">Nematode worm</name>
    <dbReference type="NCBI Taxonomy" id="13658"/>
    <lineage>
        <taxon>Eukaryota</taxon>
        <taxon>Metazoa</taxon>
        <taxon>Ecdysozoa</taxon>
        <taxon>Nematoda</taxon>
        <taxon>Enoplea</taxon>
        <taxon>Dorylaimia</taxon>
        <taxon>Mermithida</taxon>
        <taxon>Mermithoidea</taxon>
        <taxon>Mermithidae</taxon>
        <taxon>Romanomermis</taxon>
    </lineage>
</organism>
<evidence type="ECO:0000313" key="2">
    <source>
        <dbReference type="WBParaSite" id="nRc.2.0.1.t29594-RA"/>
    </source>
</evidence>
<sequence length="67" mass="7782">AIKVAPKNCQYLSNKEEHLLVELIYSLTFVGMPLSKDYLLAIVDDYIRENQAKFLRKLETININKVI</sequence>
<proteinExistence type="predicted"/>
<dbReference type="Proteomes" id="UP000887565">
    <property type="component" value="Unplaced"/>
</dbReference>
<dbReference type="WBParaSite" id="nRc.2.0.1.t29594-RA">
    <property type="protein sequence ID" value="nRc.2.0.1.t29594-RA"/>
    <property type="gene ID" value="nRc.2.0.1.g29594"/>
</dbReference>
<protein>
    <submittedName>
        <fullName evidence="2">Uncharacterized protein</fullName>
    </submittedName>
</protein>
<name>A0A915JU56_ROMCU</name>
<keyword evidence="1" id="KW-1185">Reference proteome</keyword>
<reference evidence="2" key="1">
    <citation type="submission" date="2022-11" db="UniProtKB">
        <authorList>
            <consortium name="WormBaseParasite"/>
        </authorList>
    </citation>
    <scope>IDENTIFICATION</scope>
</reference>